<evidence type="ECO:0000313" key="3">
    <source>
        <dbReference type="Proteomes" id="UP000230232"/>
    </source>
</evidence>
<dbReference type="AlphaFoldDB" id="A0A2H0R5F6"/>
<proteinExistence type="predicted"/>
<feature type="transmembrane region" description="Helical" evidence="1">
    <location>
        <begin position="6"/>
        <end position="26"/>
    </location>
</feature>
<dbReference type="EMBL" id="PCXO01000010">
    <property type="protein sequence ID" value="PIR41254.1"/>
    <property type="molecule type" value="Genomic_DNA"/>
</dbReference>
<evidence type="ECO:0000256" key="1">
    <source>
        <dbReference type="SAM" id="Phobius"/>
    </source>
</evidence>
<comment type="caution">
    <text evidence="2">The sequence shown here is derived from an EMBL/GenBank/DDBJ whole genome shotgun (WGS) entry which is preliminary data.</text>
</comment>
<accession>A0A2H0R5F6</accession>
<dbReference type="Proteomes" id="UP000230232">
    <property type="component" value="Unassembled WGS sequence"/>
</dbReference>
<keyword evidence="1" id="KW-1133">Transmembrane helix</keyword>
<keyword evidence="1" id="KW-0812">Transmembrane</keyword>
<name>A0A2H0R5F6_9BACT</name>
<sequence length="84" mass="9391">MKLKKILKWIGIVVLAYFVVATLYLLGSGRLVAVPSESDASDDFTVRGDGVIVPRTPSIFRVVSNFTPWALFNQKTSQPPVRRR</sequence>
<protein>
    <submittedName>
        <fullName evidence="2">Uncharacterized protein</fullName>
    </submittedName>
</protein>
<evidence type="ECO:0000313" key="2">
    <source>
        <dbReference type="EMBL" id="PIR41254.1"/>
    </source>
</evidence>
<organism evidence="2 3">
    <name type="scientific">Candidatus Yanofskybacteria bacterium CG10_big_fil_rev_8_21_14_0_10_46_23</name>
    <dbReference type="NCBI Taxonomy" id="1975098"/>
    <lineage>
        <taxon>Bacteria</taxon>
        <taxon>Candidatus Yanofskyibacteriota</taxon>
    </lineage>
</organism>
<gene>
    <name evidence="2" type="ORF">COV31_02515</name>
</gene>
<keyword evidence="1" id="KW-0472">Membrane</keyword>
<reference evidence="2 3" key="1">
    <citation type="submission" date="2017-09" db="EMBL/GenBank/DDBJ databases">
        <title>Depth-based differentiation of microbial function through sediment-hosted aquifers and enrichment of novel symbionts in the deep terrestrial subsurface.</title>
        <authorList>
            <person name="Probst A.J."/>
            <person name="Ladd B."/>
            <person name="Jarett J.K."/>
            <person name="Geller-Mcgrath D.E."/>
            <person name="Sieber C.M."/>
            <person name="Emerson J.B."/>
            <person name="Anantharaman K."/>
            <person name="Thomas B.C."/>
            <person name="Malmstrom R."/>
            <person name="Stieglmeier M."/>
            <person name="Klingl A."/>
            <person name="Woyke T."/>
            <person name="Ryan C.M."/>
            <person name="Banfield J.F."/>
        </authorList>
    </citation>
    <scope>NUCLEOTIDE SEQUENCE [LARGE SCALE GENOMIC DNA]</scope>
    <source>
        <strain evidence="2">CG10_big_fil_rev_8_21_14_0_10_46_23</strain>
    </source>
</reference>